<dbReference type="GO" id="GO:0046704">
    <property type="term" value="P:CDP metabolic process"/>
    <property type="evidence" value="ECO:0007669"/>
    <property type="project" value="EnsemblFungi"/>
</dbReference>
<sequence>MYVKKRDGRQERVQFDKITARVSRLCYGLDMDHVDPVAITQKVISGVYGGVTTAQLDDLAAETAAYMTVTHPDYAILAARIAVSNLHKQTKKQWSSVVSDLYHYVNPKNGKPSPMIAQATYECVMRHKEELDSAIVYDRDFNYQYFGFKTLERSYLLKLDGKIVERPQHMIMRVAVGIWGDNVERVIETYNLMSSKFFTHASPTLFNAGTPQAQLSSCFLVDMKDDSIEGIYDTLKTCAMISKMAGGIGLNIHRIRATGSYIAGTNGTSNGIIPMLRVFNNTARYVDQGGNKRPGAFAIYLEPWHADVFEFLDLRKNHGKEEVRARDLFLALWIPDLFMKRVEKNGEWTLMCPNECPGLADCYGEEFEALYEKYEKEDRGRKTVKAQKLWYAILEAQTETGNPFMLYKDHCNRKSNQKNLGTIRSSNLCTEIIEYSAPDEVAVCNLASLALPQFVDYNEGVYDFQKLHEVTQVVVRNLNKIIDVNHYPVKEAFNSNTRHRPIGVGVQGLADAFLALRMPFESPEARELNKQIFETIYHAALTASCDLAKEQGPYPTYEGSPVSQGILQYDMWNVKPTSLWDWDALKAKIKEHGVRNSLLLAPMPTASTSQILGNNECFEPYTSNIYQRRVLAGEFQVVNPWLLKDLVDMGLWSDNMKNRIIAEGGSIQNIPNIPADIKALYKTVWEISQRTVVQMAADRGAFIDQSQSLNIHMREPTMGKITSMHFTGWKLGLKTGMYYLRTQAAAQPIQFTVDQEALRVQDTNVSKTSSGLKKRAPPAGSYMSSPSAVPRPMAIVNKENTSNNASSNGIPTPSTTPPPIKTPGLGEVKSRPLASPSKPPAFKADVDEGGSPKTLPTEPTEKPKLEQIGSPALEAKKEGQSEDTEKDSKERELDIYSEAVVACSIENPESCVMCSG</sequence>
<comment type="caution">
    <text evidence="15">The sequence shown here is derived from an EMBL/GenBank/DDBJ whole genome shotgun (WGS) entry which is preliminary data.</text>
</comment>
<dbReference type="PANTHER" id="PTHR11573:SF6">
    <property type="entry name" value="RIBONUCLEOSIDE-DIPHOSPHATE REDUCTASE LARGE SUBUNIT"/>
    <property type="match status" value="1"/>
</dbReference>
<feature type="domain" description="ATP-cone" evidence="14">
    <location>
        <begin position="1"/>
        <end position="92"/>
    </location>
</feature>
<dbReference type="GO" id="GO:0051063">
    <property type="term" value="F:CDP reductase activity"/>
    <property type="evidence" value="ECO:0007669"/>
    <property type="project" value="EnsemblFungi"/>
</dbReference>
<dbReference type="PRINTS" id="PR01183">
    <property type="entry name" value="RIBORDTASEM1"/>
</dbReference>
<keyword evidence="7 12" id="KW-0215">Deoxyribonucleotide synthesis</keyword>
<dbReference type="VEuPathDB" id="FungiDB:MMYC01_201209"/>
<protein>
    <recommendedName>
        <fullName evidence="2 12">Ribonucleoside-diphosphate reductase</fullName>
        <ecNumber evidence="2 12">1.17.4.1</ecNumber>
    </recommendedName>
</protein>
<feature type="compositionally biased region" description="Polar residues" evidence="13">
    <location>
        <begin position="798"/>
        <end position="810"/>
    </location>
</feature>
<evidence type="ECO:0000259" key="14">
    <source>
        <dbReference type="PROSITE" id="PS51161"/>
    </source>
</evidence>
<dbReference type="SUPFAM" id="SSF51998">
    <property type="entry name" value="PFL-like glycyl radical enzymes"/>
    <property type="match status" value="1"/>
</dbReference>
<dbReference type="InterPro" id="IPR005144">
    <property type="entry name" value="ATP-cone_dom"/>
</dbReference>
<evidence type="ECO:0000256" key="1">
    <source>
        <dbReference type="ARBA" id="ARBA00010406"/>
    </source>
</evidence>
<evidence type="ECO:0000256" key="3">
    <source>
        <dbReference type="ARBA" id="ARBA00022533"/>
    </source>
</evidence>
<dbReference type="UniPathway" id="UPA00326"/>
<name>A0A175WI11_9PEZI</name>
<keyword evidence="4 11" id="KW-0547">Nucleotide-binding</keyword>
<evidence type="ECO:0000256" key="2">
    <source>
        <dbReference type="ARBA" id="ARBA00012274"/>
    </source>
</evidence>
<reference evidence="15 16" key="1">
    <citation type="journal article" date="2016" name="Genome Announc.">
        <title>Genome Sequence of Madurella mycetomatis mm55, Isolated from a Human Mycetoma Case in Sudan.</title>
        <authorList>
            <person name="Smit S."/>
            <person name="Derks M.F."/>
            <person name="Bervoets S."/>
            <person name="Fahal A."/>
            <person name="van Leeuwen W."/>
            <person name="van Belkum A."/>
            <person name="van de Sande W.W."/>
        </authorList>
    </citation>
    <scope>NUCLEOTIDE SEQUENCE [LARGE SCALE GENOMIC DNA]</scope>
    <source>
        <strain evidence="16">mm55</strain>
    </source>
</reference>
<dbReference type="Gene3D" id="3.20.70.20">
    <property type="match status" value="1"/>
</dbReference>
<dbReference type="InterPro" id="IPR013346">
    <property type="entry name" value="NrdE_NrdA_C"/>
</dbReference>
<dbReference type="AlphaFoldDB" id="A0A175WI11"/>
<dbReference type="InterPro" id="IPR000788">
    <property type="entry name" value="RNR_lg_C"/>
</dbReference>
<dbReference type="Pfam" id="PF03477">
    <property type="entry name" value="ATP-cone"/>
    <property type="match status" value="1"/>
</dbReference>
<dbReference type="NCBIfam" id="TIGR02506">
    <property type="entry name" value="NrdE_NrdA"/>
    <property type="match status" value="1"/>
</dbReference>
<dbReference type="GO" id="GO:0005524">
    <property type="term" value="F:ATP binding"/>
    <property type="evidence" value="ECO:0007669"/>
    <property type="project" value="UniProtKB-UniRule"/>
</dbReference>
<dbReference type="PROSITE" id="PS00089">
    <property type="entry name" value="RIBORED_LARGE"/>
    <property type="match status" value="1"/>
</dbReference>
<keyword evidence="3" id="KW-0021">Allosteric enzyme</keyword>
<evidence type="ECO:0000256" key="9">
    <source>
        <dbReference type="ARBA" id="ARBA00024942"/>
    </source>
</evidence>
<dbReference type="CDD" id="cd01679">
    <property type="entry name" value="RNR_I"/>
    <property type="match status" value="1"/>
</dbReference>
<dbReference type="GO" id="GO:0006240">
    <property type="term" value="P:dCDP biosynthetic process"/>
    <property type="evidence" value="ECO:0007669"/>
    <property type="project" value="EnsemblFungi"/>
</dbReference>
<proteinExistence type="inferred from homology"/>
<evidence type="ECO:0000256" key="8">
    <source>
        <dbReference type="ARBA" id="ARBA00023157"/>
    </source>
</evidence>
<keyword evidence="6 12" id="KW-0560">Oxidoreductase</keyword>
<dbReference type="SUPFAM" id="SSF48168">
    <property type="entry name" value="R1 subunit of ribonucleotide reductase, N-terminal domain"/>
    <property type="match status" value="1"/>
</dbReference>
<feature type="region of interest" description="Disordered" evidence="13">
    <location>
        <begin position="762"/>
        <end position="892"/>
    </location>
</feature>
<accession>A0A175WI11</accession>
<evidence type="ECO:0000256" key="7">
    <source>
        <dbReference type="ARBA" id="ARBA00023116"/>
    </source>
</evidence>
<evidence type="ECO:0000256" key="13">
    <source>
        <dbReference type="SAM" id="MobiDB-lite"/>
    </source>
</evidence>
<dbReference type="Proteomes" id="UP000078237">
    <property type="component" value="Unassembled WGS sequence"/>
</dbReference>
<dbReference type="Pfam" id="PF00317">
    <property type="entry name" value="Ribonuc_red_lgN"/>
    <property type="match status" value="1"/>
</dbReference>
<comment type="catalytic activity">
    <reaction evidence="10 12">
        <text>a 2'-deoxyribonucleoside 5'-diphosphate + [thioredoxin]-disulfide + H2O = a ribonucleoside 5'-diphosphate + [thioredoxin]-dithiol</text>
        <dbReference type="Rhea" id="RHEA:23252"/>
        <dbReference type="Rhea" id="RHEA-COMP:10698"/>
        <dbReference type="Rhea" id="RHEA-COMP:10700"/>
        <dbReference type="ChEBI" id="CHEBI:15377"/>
        <dbReference type="ChEBI" id="CHEBI:29950"/>
        <dbReference type="ChEBI" id="CHEBI:50058"/>
        <dbReference type="ChEBI" id="CHEBI:57930"/>
        <dbReference type="ChEBI" id="CHEBI:73316"/>
        <dbReference type="EC" id="1.17.4.1"/>
    </reaction>
</comment>
<dbReference type="OrthoDB" id="3000483at2759"/>
<evidence type="ECO:0000256" key="4">
    <source>
        <dbReference type="ARBA" id="ARBA00022741"/>
    </source>
</evidence>
<dbReference type="GO" id="GO:0006235">
    <property type="term" value="P:dTTP biosynthetic process"/>
    <property type="evidence" value="ECO:0007669"/>
    <property type="project" value="EnsemblFungi"/>
</dbReference>
<evidence type="ECO:0000313" key="16">
    <source>
        <dbReference type="Proteomes" id="UP000078237"/>
    </source>
</evidence>
<dbReference type="PANTHER" id="PTHR11573">
    <property type="entry name" value="RIBONUCLEOSIDE-DIPHOSPHATE REDUCTASE LARGE CHAIN"/>
    <property type="match status" value="1"/>
</dbReference>
<evidence type="ECO:0000256" key="12">
    <source>
        <dbReference type="RuleBase" id="RU003410"/>
    </source>
</evidence>
<dbReference type="GO" id="GO:0005971">
    <property type="term" value="C:ribonucleoside-diphosphate reductase complex"/>
    <property type="evidence" value="ECO:0007669"/>
    <property type="project" value="EnsemblFungi"/>
</dbReference>
<comment type="similarity">
    <text evidence="1 12">Belongs to the ribonucleoside diphosphate reductase large chain family.</text>
</comment>
<evidence type="ECO:0000313" key="15">
    <source>
        <dbReference type="EMBL" id="KXX82534.1"/>
    </source>
</evidence>
<evidence type="ECO:0000256" key="10">
    <source>
        <dbReference type="ARBA" id="ARBA00047754"/>
    </source>
</evidence>
<comment type="function">
    <text evidence="9 12">Provides the precursors necessary for DNA synthesis. Catalyzes the biosynthesis of deoxyribonucleotides from the corresponding ribonucleotides.</text>
</comment>
<dbReference type="InterPro" id="IPR008926">
    <property type="entry name" value="RNR_R1-su_N"/>
</dbReference>
<dbReference type="EMBL" id="LCTW02000012">
    <property type="protein sequence ID" value="KXX82534.1"/>
    <property type="molecule type" value="Genomic_DNA"/>
</dbReference>
<keyword evidence="16" id="KW-1185">Reference proteome</keyword>
<dbReference type="InterPro" id="IPR013509">
    <property type="entry name" value="RNR_lsu_N"/>
</dbReference>
<organism evidence="15 16">
    <name type="scientific">Madurella mycetomatis</name>
    <dbReference type="NCBI Taxonomy" id="100816"/>
    <lineage>
        <taxon>Eukaryota</taxon>
        <taxon>Fungi</taxon>
        <taxon>Dikarya</taxon>
        <taxon>Ascomycota</taxon>
        <taxon>Pezizomycotina</taxon>
        <taxon>Sordariomycetes</taxon>
        <taxon>Sordariomycetidae</taxon>
        <taxon>Sordariales</taxon>
        <taxon>Sordariales incertae sedis</taxon>
        <taxon>Madurella</taxon>
    </lineage>
</organism>
<dbReference type="Pfam" id="PF02867">
    <property type="entry name" value="Ribonuc_red_lgC"/>
    <property type="match status" value="1"/>
</dbReference>
<dbReference type="PROSITE" id="PS51161">
    <property type="entry name" value="ATP_CONE"/>
    <property type="match status" value="1"/>
</dbReference>
<dbReference type="STRING" id="100816.A0A175WI11"/>
<dbReference type="EC" id="1.17.4.1" evidence="2 12"/>
<keyword evidence="5 11" id="KW-0067">ATP-binding</keyword>
<dbReference type="InterPro" id="IPR039718">
    <property type="entry name" value="Rrm1"/>
</dbReference>
<evidence type="ECO:0000256" key="6">
    <source>
        <dbReference type="ARBA" id="ARBA00023002"/>
    </source>
</evidence>
<evidence type="ECO:0000256" key="11">
    <source>
        <dbReference type="PROSITE-ProRule" id="PRU00492"/>
    </source>
</evidence>
<feature type="compositionally biased region" description="Polar residues" evidence="13">
    <location>
        <begin position="762"/>
        <end position="771"/>
    </location>
</feature>
<dbReference type="FunFam" id="3.20.70.20:FF:000001">
    <property type="entry name" value="Ribonucleoside-diphosphate reductase"/>
    <property type="match status" value="1"/>
</dbReference>
<evidence type="ECO:0000256" key="5">
    <source>
        <dbReference type="ARBA" id="ARBA00022840"/>
    </source>
</evidence>
<keyword evidence="8" id="KW-1015">Disulfide bond</keyword>
<gene>
    <name evidence="15" type="ORF">MMYC01_201209</name>
</gene>